<name>A0A1I2J3W0_9BACT</name>
<evidence type="ECO:0000313" key="2">
    <source>
        <dbReference type="Proteomes" id="UP000199513"/>
    </source>
</evidence>
<dbReference type="STRING" id="1003.SAMN04488541_103916"/>
<evidence type="ECO:0000313" key="1">
    <source>
        <dbReference type="EMBL" id="SFF47616.1"/>
    </source>
</evidence>
<proteinExistence type="predicted"/>
<organism evidence="1 2">
    <name type="scientific">Thermoflexibacter ruber</name>
    <dbReference type="NCBI Taxonomy" id="1003"/>
    <lineage>
        <taxon>Bacteria</taxon>
        <taxon>Pseudomonadati</taxon>
        <taxon>Bacteroidota</taxon>
        <taxon>Cytophagia</taxon>
        <taxon>Cytophagales</taxon>
        <taxon>Thermoflexibacteraceae</taxon>
        <taxon>Thermoflexibacter</taxon>
    </lineage>
</organism>
<dbReference type="EMBL" id="FONY01000039">
    <property type="protein sequence ID" value="SFF47616.1"/>
    <property type="molecule type" value="Genomic_DNA"/>
</dbReference>
<dbReference type="AlphaFoldDB" id="A0A1I2J3W0"/>
<keyword evidence="2" id="KW-1185">Reference proteome</keyword>
<dbReference type="Proteomes" id="UP000199513">
    <property type="component" value="Unassembled WGS sequence"/>
</dbReference>
<sequence length="312" mass="35414">MKHQSKMNMKVFFLRQGLFSLLILIQITCLFAQSPLWQGKGRIVISADGNEHDHDDWAATPLSLALIAAKGLQDKLTVYIYSDHIWGSNYEHPGVDGVTPYEQMKESTLKGGKIFGFKKTKFICAVDNPESAYEALKQEIDKSDEGNPLFIIADGPVHVIGEAIARANKDKRKYVTVISTINNWNDTHADQPYPWESHSGWTMPEIRQSFSNAEGGELKIVSIKNQNLCLMKNWKEYEWLITAPARNHSYYKKGSWRWLFDRLCMSIKPVSGAENYYAIDASDAGKVVYLLTGIEDTSPQLCYEIMKNPPQK</sequence>
<protein>
    <submittedName>
        <fullName evidence="1">Uncharacterized protein</fullName>
    </submittedName>
</protein>
<gene>
    <name evidence="1" type="ORF">SAMN04488541_103916</name>
</gene>
<accession>A0A1I2J3W0</accession>
<reference evidence="1 2" key="1">
    <citation type="submission" date="2016-10" db="EMBL/GenBank/DDBJ databases">
        <authorList>
            <person name="de Groot N.N."/>
        </authorList>
    </citation>
    <scope>NUCLEOTIDE SEQUENCE [LARGE SCALE GENOMIC DNA]</scope>
    <source>
        <strain>GEY</strain>
        <strain evidence="2">DSM 9560</strain>
    </source>
</reference>